<evidence type="ECO:0000313" key="3">
    <source>
        <dbReference type="Proteomes" id="UP001419268"/>
    </source>
</evidence>
<dbReference type="InterPro" id="IPR048514">
    <property type="entry name" value="DHU1_N"/>
</dbReference>
<comment type="caution">
    <text evidence="2">The sequence shown here is derived from an EMBL/GenBank/DDBJ whole genome shotgun (WGS) entry which is preliminary data.</text>
</comment>
<dbReference type="PANTHER" id="PTHR47201:SF1">
    <property type="entry name" value="PROTEIN DWD HYPERSENSITIVE TO UV-B 1"/>
    <property type="match status" value="1"/>
</dbReference>
<proteinExistence type="predicted"/>
<dbReference type="AlphaFoldDB" id="A0AAP0LA30"/>
<dbReference type="Proteomes" id="UP001419268">
    <property type="component" value="Unassembled WGS sequence"/>
</dbReference>
<dbReference type="Pfam" id="PF20919">
    <property type="entry name" value="DHU1_N"/>
    <property type="match status" value="1"/>
</dbReference>
<feature type="domain" description="DWD hypersensitive to UV-B 1 N-terminal" evidence="1">
    <location>
        <begin position="32"/>
        <end position="125"/>
    </location>
</feature>
<protein>
    <recommendedName>
        <fullName evidence="1">DWD hypersensitive to UV-B 1 N-terminal domain-containing protein</fullName>
    </recommendedName>
</protein>
<gene>
    <name evidence="2" type="ORF">Scep_002352</name>
</gene>
<keyword evidence="3" id="KW-1185">Reference proteome</keyword>
<organism evidence="2 3">
    <name type="scientific">Stephania cephalantha</name>
    <dbReference type="NCBI Taxonomy" id="152367"/>
    <lineage>
        <taxon>Eukaryota</taxon>
        <taxon>Viridiplantae</taxon>
        <taxon>Streptophyta</taxon>
        <taxon>Embryophyta</taxon>
        <taxon>Tracheophyta</taxon>
        <taxon>Spermatophyta</taxon>
        <taxon>Magnoliopsida</taxon>
        <taxon>Ranunculales</taxon>
        <taxon>Menispermaceae</taxon>
        <taxon>Menispermoideae</taxon>
        <taxon>Cissampelideae</taxon>
        <taxon>Stephania</taxon>
    </lineage>
</organism>
<name>A0AAP0LA30_9MAGN</name>
<dbReference type="InterPro" id="IPR046377">
    <property type="entry name" value="DHU1"/>
</dbReference>
<reference evidence="2 3" key="1">
    <citation type="submission" date="2024-01" db="EMBL/GenBank/DDBJ databases">
        <title>Genome assemblies of Stephania.</title>
        <authorList>
            <person name="Yang L."/>
        </authorList>
    </citation>
    <scope>NUCLEOTIDE SEQUENCE [LARGE SCALE GENOMIC DNA]</scope>
    <source>
        <strain evidence="2">JXDWG</strain>
        <tissue evidence="2">Leaf</tissue>
    </source>
</reference>
<evidence type="ECO:0000313" key="2">
    <source>
        <dbReference type="EMBL" id="KAK9167161.1"/>
    </source>
</evidence>
<dbReference type="GO" id="GO:0080008">
    <property type="term" value="C:Cul4-RING E3 ubiquitin ligase complex"/>
    <property type="evidence" value="ECO:0007669"/>
    <property type="project" value="InterPro"/>
</dbReference>
<dbReference type="PANTHER" id="PTHR47201">
    <property type="entry name" value="BNAC09G30780D PROTEIN"/>
    <property type="match status" value="1"/>
</dbReference>
<dbReference type="EMBL" id="JBBNAG010000001">
    <property type="protein sequence ID" value="KAK9167161.1"/>
    <property type="molecule type" value="Genomic_DNA"/>
</dbReference>
<evidence type="ECO:0000259" key="1">
    <source>
        <dbReference type="Pfam" id="PF20919"/>
    </source>
</evidence>
<accession>A0AAP0LA30</accession>
<dbReference type="GO" id="GO:0071493">
    <property type="term" value="P:cellular response to UV-B"/>
    <property type="evidence" value="ECO:0007669"/>
    <property type="project" value="InterPro"/>
</dbReference>
<sequence>MGVSVLCTCGKKDNYRDLEMEYEASKVAFDSDTTIGTLSHSAKLQKSCFERSILQVLLDLLMDVDVPPLIETFSLMGSYEIDSIDIINESPCVLKRENVMSLMRAANQKLRVVDINDSSFGKDFLRLSSKGDVRS</sequence>